<evidence type="ECO:0000256" key="4">
    <source>
        <dbReference type="ARBA" id="ARBA00022960"/>
    </source>
</evidence>
<accession>A0ABV4BD90</accession>
<evidence type="ECO:0000256" key="1">
    <source>
        <dbReference type="ARBA" id="ARBA00004752"/>
    </source>
</evidence>
<feature type="active site" description="Proton donor/acceptor" evidence="7">
    <location>
        <position position="123"/>
    </location>
</feature>
<name>A0ABV4BD90_9GAMM</name>
<proteinExistence type="inferred from homology"/>
<gene>
    <name evidence="10" type="ORF">ABC977_05990</name>
</gene>
<evidence type="ECO:0000256" key="2">
    <source>
        <dbReference type="ARBA" id="ARBA00005992"/>
    </source>
</evidence>
<feature type="active site" description="Nucleophile" evidence="7">
    <location>
        <position position="147"/>
    </location>
</feature>
<protein>
    <submittedName>
        <fullName evidence="10">L,D-transpeptidase family protein</fullName>
    </submittedName>
</protein>
<feature type="signal peptide" evidence="8">
    <location>
        <begin position="1"/>
        <end position="20"/>
    </location>
</feature>
<keyword evidence="4 7" id="KW-0133">Cell shape</keyword>
<dbReference type="EMBL" id="JBDKXB010000005">
    <property type="protein sequence ID" value="MEY6431959.1"/>
    <property type="molecule type" value="Genomic_DNA"/>
</dbReference>
<keyword evidence="6 7" id="KW-0961">Cell wall biogenesis/degradation</keyword>
<keyword evidence="3" id="KW-0808">Transferase</keyword>
<evidence type="ECO:0000256" key="5">
    <source>
        <dbReference type="ARBA" id="ARBA00022984"/>
    </source>
</evidence>
<dbReference type="PROSITE" id="PS52029">
    <property type="entry name" value="LD_TPASE"/>
    <property type="match status" value="1"/>
</dbReference>
<sequence length="172" mass="19550">MPLRLTLVAILGAFVAVGCATRPLPTPEPTYADKVIVEKSARRLRLMNNGDAFREYRVSLGGNPIGHKVREGDQRTPEGDYLLNWRNPNSRFHKSIHISYPNQQDIQFARYLGHNPGGLIMIHGLPNHIVSEQVRREYIGRDWTDGCIAVTNEEMDEIWNLVRDGTPIRILP</sequence>
<evidence type="ECO:0000256" key="8">
    <source>
        <dbReference type="SAM" id="SignalP"/>
    </source>
</evidence>
<dbReference type="InterPro" id="IPR038063">
    <property type="entry name" value="Transpep_catalytic_dom"/>
</dbReference>
<reference evidence="10 11" key="1">
    <citation type="submission" date="2024-05" db="EMBL/GenBank/DDBJ databases">
        <title>Genome Sequence and Characterization of the New Strain Purple Sulfur Bacterium of Genus Thioalkalicoccus.</title>
        <authorList>
            <person name="Bryantseva I.A."/>
            <person name="Kyndt J.A."/>
            <person name="Imhoff J.F."/>
        </authorList>
    </citation>
    <scope>NUCLEOTIDE SEQUENCE [LARGE SCALE GENOMIC DNA]</scope>
    <source>
        <strain evidence="10 11">Um2</strain>
    </source>
</reference>
<dbReference type="PANTHER" id="PTHR36699">
    <property type="entry name" value="LD-TRANSPEPTIDASE"/>
    <property type="match status" value="1"/>
</dbReference>
<evidence type="ECO:0000256" key="7">
    <source>
        <dbReference type="PROSITE-ProRule" id="PRU01373"/>
    </source>
</evidence>
<evidence type="ECO:0000259" key="9">
    <source>
        <dbReference type="PROSITE" id="PS52029"/>
    </source>
</evidence>
<evidence type="ECO:0000256" key="6">
    <source>
        <dbReference type="ARBA" id="ARBA00023316"/>
    </source>
</evidence>
<feature type="chain" id="PRO_5047144272" evidence="8">
    <location>
        <begin position="21"/>
        <end position="172"/>
    </location>
</feature>
<evidence type="ECO:0000313" key="11">
    <source>
        <dbReference type="Proteomes" id="UP001564408"/>
    </source>
</evidence>
<dbReference type="RefSeq" id="WP_369666340.1">
    <property type="nucleotide sequence ID" value="NZ_JBDKXB010000005.1"/>
</dbReference>
<comment type="caution">
    <text evidence="10">The sequence shown here is derived from an EMBL/GenBank/DDBJ whole genome shotgun (WGS) entry which is preliminary data.</text>
</comment>
<organism evidence="10 11">
    <name type="scientific">Thioalkalicoccus limnaeus</name>
    <dbReference type="NCBI Taxonomy" id="120681"/>
    <lineage>
        <taxon>Bacteria</taxon>
        <taxon>Pseudomonadati</taxon>
        <taxon>Pseudomonadota</taxon>
        <taxon>Gammaproteobacteria</taxon>
        <taxon>Chromatiales</taxon>
        <taxon>Chromatiaceae</taxon>
        <taxon>Thioalkalicoccus</taxon>
    </lineage>
</organism>
<dbReference type="PROSITE" id="PS51257">
    <property type="entry name" value="PROKAR_LIPOPROTEIN"/>
    <property type="match status" value="1"/>
</dbReference>
<keyword evidence="11" id="KW-1185">Reference proteome</keyword>
<dbReference type="Proteomes" id="UP001564408">
    <property type="component" value="Unassembled WGS sequence"/>
</dbReference>
<keyword evidence="5 7" id="KW-0573">Peptidoglycan synthesis</keyword>
<keyword evidence="8" id="KW-0732">Signal</keyword>
<dbReference type="InterPro" id="IPR005490">
    <property type="entry name" value="LD_TPept_cat_dom"/>
</dbReference>
<feature type="domain" description="L,D-TPase catalytic" evidence="9">
    <location>
        <begin position="33"/>
        <end position="171"/>
    </location>
</feature>
<comment type="similarity">
    <text evidence="2">Belongs to the YkuD family.</text>
</comment>
<dbReference type="SUPFAM" id="SSF141523">
    <property type="entry name" value="L,D-transpeptidase catalytic domain-like"/>
    <property type="match status" value="1"/>
</dbReference>
<dbReference type="Pfam" id="PF03734">
    <property type="entry name" value="YkuD"/>
    <property type="match status" value="1"/>
</dbReference>
<dbReference type="CDD" id="cd16913">
    <property type="entry name" value="YkuD_like"/>
    <property type="match status" value="1"/>
</dbReference>
<comment type="pathway">
    <text evidence="1 7">Cell wall biogenesis; peptidoglycan biosynthesis.</text>
</comment>
<dbReference type="PANTHER" id="PTHR36699:SF1">
    <property type="entry name" value="L,D-TRANSPEPTIDASE YAFK-RELATED"/>
    <property type="match status" value="1"/>
</dbReference>
<dbReference type="Gene3D" id="2.40.440.10">
    <property type="entry name" value="L,D-transpeptidase catalytic domain-like"/>
    <property type="match status" value="1"/>
</dbReference>
<evidence type="ECO:0000256" key="3">
    <source>
        <dbReference type="ARBA" id="ARBA00022679"/>
    </source>
</evidence>
<evidence type="ECO:0000313" key="10">
    <source>
        <dbReference type="EMBL" id="MEY6431959.1"/>
    </source>
</evidence>